<reference evidence="6 7" key="1">
    <citation type="journal article" date="2014" name="BMC Genomics">
        <title>Oil accumulation mechanisms of the oleaginous microalga Chlorella protothecoides revealed through its genome, transcriptomes, and proteomes.</title>
        <authorList>
            <person name="Gao C."/>
            <person name="Wang Y."/>
            <person name="Shen Y."/>
            <person name="Yan D."/>
            <person name="He X."/>
            <person name="Dai J."/>
            <person name="Wu Q."/>
        </authorList>
    </citation>
    <scope>NUCLEOTIDE SEQUENCE [LARGE SCALE GENOMIC DNA]</scope>
    <source>
        <strain evidence="6 7">0710</strain>
    </source>
</reference>
<dbReference type="RefSeq" id="XP_011397968.1">
    <property type="nucleotide sequence ID" value="XM_011399666.1"/>
</dbReference>
<feature type="domain" description="Poly(A) RNA polymerase mitochondrial-like central palm" evidence="5">
    <location>
        <begin position="360"/>
        <end position="496"/>
    </location>
</feature>
<proteinExistence type="predicted"/>
<accession>A0A087SH76</accession>
<dbReference type="Proteomes" id="UP000028924">
    <property type="component" value="Unassembled WGS sequence"/>
</dbReference>
<dbReference type="Pfam" id="PF22600">
    <property type="entry name" value="MTPAP-like_central"/>
    <property type="match status" value="1"/>
</dbReference>
<dbReference type="GO" id="GO:1990817">
    <property type="term" value="F:poly(A) RNA polymerase activity"/>
    <property type="evidence" value="ECO:0007669"/>
    <property type="project" value="InterPro"/>
</dbReference>
<gene>
    <name evidence="6" type="ORF">F751_1959</name>
</gene>
<dbReference type="InterPro" id="IPR002058">
    <property type="entry name" value="PAP_assoc"/>
</dbReference>
<dbReference type="Pfam" id="PF03828">
    <property type="entry name" value="PAP_assoc"/>
    <property type="match status" value="1"/>
</dbReference>
<dbReference type="KEGG" id="apro:F751_1959"/>
<feature type="domain" description="PAP-associated" evidence="4">
    <location>
        <begin position="606"/>
        <end position="657"/>
    </location>
</feature>
<dbReference type="InterPro" id="IPR045862">
    <property type="entry name" value="Trf4-like"/>
</dbReference>
<evidence type="ECO:0000313" key="7">
    <source>
        <dbReference type="Proteomes" id="UP000028924"/>
    </source>
</evidence>
<evidence type="ECO:0000256" key="1">
    <source>
        <dbReference type="ARBA" id="ARBA00022723"/>
    </source>
</evidence>
<dbReference type="GO" id="GO:0005730">
    <property type="term" value="C:nucleolus"/>
    <property type="evidence" value="ECO:0007669"/>
    <property type="project" value="TreeGrafter"/>
</dbReference>
<feature type="compositionally biased region" description="Low complexity" evidence="3">
    <location>
        <begin position="145"/>
        <end position="159"/>
    </location>
</feature>
<dbReference type="GO" id="GO:0031499">
    <property type="term" value="C:TRAMP complex"/>
    <property type="evidence" value="ECO:0007669"/>
    <property type="project" value="TreeGrafter"/>
</dbReference>
<dbReference type="eggNOG" id="KOG1906">
    <property type="taxonomic scope" value="Eukaryota"/>
</dbReference>
<dbReference type="SUPFAM" id="SSF81631">
    <property type="entry name" value="PAP/OAS1 substrate-binding domain"/>
    <property type="match status" value="1"/>
</dbReference>
<protein>
    <submittedName>
        <fullName evidence="6">Poly(A) RNA polymerase protein 2</fullName>
    </submittedName>
</protein>
<feature type="region of interest" description="Disordered" evidence="3">
    <location>
        <begin position="730"/>
        <end position="849"/>
    </location>
</feature>
<dbReference type="GeneID" id="23613350"/>
<keyword evidence="2" id="KW-0460">Magnesium</keyword>
<evidence type="ECO:0000259" key="4">
    <source>
        <dbReference type="Pfam" id="PF03828"/>
    </source>
</evidence>
<dbReference type="InterPro" id="IPR023214">
    <property type="entry name" value="HAD_sf"/>
</dbReference>
<dbReference type="SUPFAM" id="SSF81301">
    <property type="entry name" value="Nucleotidyltransferase"/>
    <property type="match status" value="1"/>
</dbReference>
<evidence type="ECO:0000256" key="3">
    <source>
        <dbReference type="SAM" id="MobiDB-lite"/>
    </source>
</evidence>
<dbReference type="Gene3D" id="1.10.1410.10">
    <property type="match status" value="1"/>
</dbReference>
<dbReference type="STRING" id="3075.A0A087SH76"/>
<dbReference type="EMBL" id="KL662111">
    <property type="protein sequence ID" value="KFM25080.1"/>
    <property type="molecule type" value="Genomic_DNA"/>
</dbReference>
<evidence type="ECO:0000313" key="6">
    <source>
        <dbReference type="EMBL" id="KFM25080.1"/>
    </source>
</evidence>
<organism evidence="6 7">
    <name type="scientific">Auxenochlorella protothecoides</name>
    <name type="common">Green microalga</name>
    <name type="synonym">Chlorella protothecoides</name>
    <dbReference type="NCBI Taxonomy" id="3075"/>
    <lineage>
        <taxon>Eukaryota</taxon>
        <taxon>Viridiplantae</taxon>
        <taxon>Chlorophyta</taxon>
        <taxon>core chlorophytes</taxon>
        <taxon>Trebouxiophyceae</taxon>
        <taxon>Chlorellales</taxon>
        <taxon>Chlorellaceae</taxon>
        <taxon>Auxenochlorella</taxon>
    </lineage>
</organism>
<dbReference type="GO" id="GO:0043634">
    <property type="term" value="P:polyadenylation-dependent ncRNA catabolic process"/>
    <property type="evidence" value="ECO:0007669"/>
    <property type="project" value="TreeGrafter"/>
</dbReference>
<sequence length="871" mass="93001">MRAHAWPEAVPAQLFELVLTRDHCKPASAAAIAARGGNPWDTVKPLAHHFPRLDQVLLIDDSPHKAAADEAPNMIVMPGWAGPGAGKGDSALPVLVEALLDLAATGQALAAAGKPVPDLRRHSGAISARLAALAVPATELRAGSALEASDDASSADPASTGRRKRSKAGITSEFPEVTQADVDRFADMYPPQTPGVLPEWAVQAAVTLLGHVVERLWARFPPGTGIDRLNNKLDTNPQLRVLFGTSVRRALEACMARGSLSMATLPSFGPWIALGGAAPPLDPERDVAGLFAVRRPGPFGGHAEVAFQPGRAADPVPEEQLKEALAIFRLAVQRLLGAVHPAPPARRDAGGGQRTLTPLHAEVLSFARQAAPTRQEVGDMKRALMSLAEVATRLWPHSQTMLFGSQATGLTLPGGDLDVVILGVGSELDTAGSGFSARERQQKVQLLEDLLDALLATKLLQGRVELIDARVPIIKCCMAAAGGLHVDISLGTANGAAAARYVRAQVLAIPPLRPLCLVIKALLRQKGFNQVFTGGISSYSLCNMVRMWVLAYLQSEGYKLGEVPGDPGEVSSELEGVFAFLTDLHCEGLHGESAGPGPPGASTADLGRLLWGFCNLFGYAFRYSHQAVSPARGGICKKIGPWRQDHRGWLLAVEDPQQMGKDIGSGSYEIRAIREMFAEVADKLGESLEDLAAQRQARGCQPASPPPLLPGIVDMVAAVARGASGLKARRALEAQQTAKSAEAKRYRSQSPRRSYGRHRPWEEEWGKRLRSPSPPSGEQRERPYSGRTPYQPQRSSRHTPLPRLTPKGKAGPKPKATPQPSAAHKPTSGGKGKGTKRARAVEAQWSNKKGQFLESRCFVRLFEEKGVQGGS</sequence>
<dbReference type="OrthoDB" id="273917at2759"/>
<evidence type="ECO:0000256" key="2">
    <source>
        <dbReference type="ARBA" id="ARBA00022842"/>
    </source>
</evidence>
<dbReference type="GO" id="GO:0003729">
    <property type="term" value="F:mRNA binding"/>
    <property type="evidence" value="ECO:0007669"/>
    <property type="project" value="TreeGrafter"/>
</dbReference>
<name>A0A087SH76_AUXPR</name>
<dbReference type="GO" id="GO:0046872">
    <property type="term" value="F:metal ion binding"/>
    <property type="evidence" value="ECO:0007669"/>
    <property type="project" value="UniProtKB-KW"/>
</dbReference>
<dbReference type="InterPro" id="IPR054708">
    <property type="entry name" value="MTPAP-like_central"/>
</dbReference>
<dbReference type="GO" id="GO:0031123">
    <property type="term" value="P:RNA 3'-end processing"/>
    <property type="evidence" value="ECO:0007669"/>
    <property type="project" value="TreeGrafter"/>
</dbReference>
<feature type="region of interest" description="Disordered" evidence="3">
    <location>
        <begin position="145"/>
        <end position="173"/>
    </location>
</feature>
<dbReference type="CDD" id="cd05402">
    <property type="entry name" value="NT_PAP_TUTase"/>
    <property type="match status" value="1"/>
</dbReference>
<dbReference type="PANTHER" id="PTHR23092">
    <property type="entry name" value="POLY(A) RNA POLYMERASE"/>
    <property type="match status" value="1"/>
</dbReference>
<keyword evidence="7" id="KW-1185">Reference proteome</keyword>
<evidence type="ECO:0000259" key="5">
    <source>
        <dbReference type="Pfam" id="PF22600"/>
    </source>
</evidence>
<dbReference type="Gene3D" id="3.40.50.1000">
    <property type="entry name" value="HAD superfamily/HAD-like"/>
    <property type="match status" value="1"/>
</dbReference>
<feature type="compositionally biased region" description="Low complexity" evidence="3">
    <location>
        <begin position="805"/>
        <end position="818"/>
    </location>
</feature>
<dbReference type="AlphaFoldDB" id="A0A087SH76"/>
<dbReference type="Gene3D" id="3.30.460.10">
    <property type="entry name" value="Beta Polymerase, domain 2"/>
    <property type="match status" value="1"/>
</dbReference>
<dbReference type="PANTHER" id="PTHR23092:SF15">
    <property type="entry name" value="INACTIVE NON-CANONICAL POLY(A) RNA POLYMERASE PROTEIN TRF4-2-RELATED"/>
    <property type="match status" value="1"/>
</dbReference>
<keyword evidence="1" id="KW-0479">Metal-binding</keyword>
<dbReference type="InterPro" id="IPR043519">
    <property type="entry name" value="NT_sf"/>
</dbReference>